<evidence type="ECO:0000256" key="2">
    <source>
        <dbReference type="SAM" id="SignalP"/>
    </source>
</evidence>
<dbReference type="AlphaFoldDB" id="A0A840HZ60"/>
<keyword evidence="1 2" id="KW-0732">Signal</keyword>
<feature type="domain" description="Outer membrane protein beta-barrel" evidence="3">
    <location>
        <begin position="8"/>
        <end position="186"/>
    </location>
</feature>
<dbReference type="RefSeq" id="WP_183815040.1">
    <property type="nucleotide sequence ID" value="NZ_JACHOB010000001.1"/>
</dbReference>
<dbReference type="Proteomes" id="UP000563524">
    <property type="component" value="Unassembled WGS sequence"/>
</dbReference>
<feature type="chain" id="PRO_5032465036" evidence="2">
    <location>
        <begin position="24"/>
        <end position="191"/>
    </location>
</feature>
<comment type="caution">
    <text evidence="4">The sequence shown here is derived from an EMBL/GenBank/DDBJ whole genome shotgun (WGS) entry which is preliminary data.</text>
</comment>
<sequence>MNKRLFIASAAASGLFVPGIAAAQSDDGGAYFQVHLGPAFGIEGKYPSLYGARFDLDFDAGGALGLIGGYRAASGFGAEIELGSRAHDTNQIGDFGVSFLMANAVYEFVQDGRWRPYVAGGIGIVGSDAFNYEDTSLGGQLKGGLRYRFGQTQSVGLEASYFGAHGLGNDTYPIDYGSISVSVAYRIGLGS</sequence>
<evidence type="ECO:0000256" key="1">
    <source>
        <dbReference type="ARBA" id="ARBA00022729"/>
    </source>
</evidence>
<keyword evidence="5" id="KW-1185">Reference proteome</keyword>
<reference evidence="4 5" key="1">
    <citation type="submission" date="2020-08" db="EMBL/GenBank/DDBJ databases">
        <title>Genomic Encyclopedia of Type Strains, Phase IV (KMG-IV): sequencing the most valuable type-strain genomes for metagenomic binning, comparative biology and taxonomic classification.</title>
        <authorList>
            <person name="Goeker M."/>
        </authorList>
    </citation>
    <scope>NUCLEOTIDE SEQUENCE [LARGE SCALE GENOMIC DNA]</scope>
    <source>
        <strain evidence="4 5">DSM 102850</strain>
    </source>
</reference>
<evidence type="ECO:0000313" key="4">
    <source>
        <dbReference type="EMBL" id="MBB4657717.1"/>
    </source>
</evidence>
<dbReference type="Gene3D" id="2.40.160.20">
    <property type="match status" value="1"/>
</dbReference>
<accession>A0A840HZ60</accession>
<name>A0A840HZ60_9PROT</name>
<proteinExistence type="predicted"/>
<protein>
    <submittedName>
        <fullName evidence="4">Opacity protein-like surface antigen</fullName>
    </submittedName>
</protein>
<feature type="signal peptide" evidence="2">
    <location>
        <begin position="1"/>
        <end position="23"/>
    </location>
</feature>
<evidence type="ECO:0000313" key="5">
    <source>
        <dbReference type="Proteomes" id="UP000563524"/>
    </source>
</evidence>
<dbReference type="InterPro" id="IPR011250">
    <property type="entry name" value="OMP/PagP_B-barrel"/>
</dbReference>
<evidence type="ECO:0000259" key="3">
    <source>
        <dbReference type="Pfam" id="PF13505"/>
    </source>
</evidence>
<dbReference type="EMBL" id="JACHOB010000001">
    <property type="protein sequence ID" value="MBB4657717.1"/>
    <property type="molecule type" value="Genomic_DNA"/>
</dbReference>
<gene>
    <name evidence="4" type="ORF">GGQ59_000217</name>
</gene>
<dbReference type="Pfam" id="PF13505">
    <property type="entry name" value="OMP_b-brl"/>
    <property type="match status" value="1"/>
</dbReference>
<dbReference type="InterPro" id="IPR027385">
    <property type="entry name" value="Beta-barrel_OMP"/>
</dbReference>
<dbReference type="SUPFAM" id="SSF56925">
    <property type="entry name" value="OMPA-like"/>
    <property type="match status" value="1"/>
</dbReference>
<organism evidence="4 5">
    <name type="scientific">Parvularcula dongshanensis</name>
    <dbReference type="NCBI Taxonomy" id="1173995"/>
    <lineage>
        <taxon>Bacteria</taxon>
        <taxon>Pseudomonadati</taxon>
        <taxon>Pseudomonadota</taxon>
        <taxon>Alphaproteobacteria</taxon>
        <taxon>Parvularculales</taxon>
        <taxon>Parvularculaceae</taxon>
        <taxon>Parvularcula</taxon>
    </lineage>
</organism>